<dbReference type="SUPFAM" id="SSF48371">
    <property type="entry name" value="ARM repeat"/>
    <property type="match status" value="1"/>
</dbReference>
<comment type="caution">
    <text evidence="3">The sequence shown here is derived from an EMBL/GenBank/DDBJ whole genome shotgun (WGS) entry which is preliminary data.</text>
</comment>
<evidence type="ECO:0000313" key="4">
    <source>
        <dbReference type="Proteomes" id="UP001362899"/>
    </source>
</evidence>
<keyword evidence="4" id="KW-1185">Reference proteome</keyword>
<evidence type="ECO:0000256" key="1">
    <source>
        <dbReference type="ARBA" id="ARBA00004496"/>
    </source>
</evidence>
<dbReference type="InterPro" id="IPR011989">
    <property type="entry name" value="ARM-like"/>
</dbReference>
<name>A0AAV5RN43_STABA</name>
<dbReference type="Proteomes" id="UP001362899">
    <property type="component" value="Unassembled WGS sequence"/>
</dbReference>
<reference evidence="3 4" key="1">
    <citation type="journal article" date="2023" name="Elife">
        <title>Identification of key yeast species and microbe-microbe interactions impacting larval growth of Drosophila in the wild.</title>
        <authorList>
            <person name="Mure A."/>
            <person name="Sugiura Y."/>
            <person name="Maeda R."/>
            <person name="Honda K."/>
            <person name="Sakurai N."/>
            <person name="Takahashi Y."/>
            <person name="Watada M."/>
            <person name="Katoh T."/>
            <person name="Gotoh A."/>
            <person name="Gotoh Y."/>
            <person name="Taniguchi I."/>
            <person name="Nakamura K."/>
            <person name="Hayashi T."/>
            <person name="Katayama T."/>
            <person name="Uemura T."/>
            <person name="Hattori Y."/>
        </authorList>
    </citation>
    <scope>NUCLEOTIDE SEQUENCE [LARGE SCALE GENOMIC DNA]</scope>
    <source>
        <strain evidence="3 4">SB-73</strain>
    </source>
</reference>
<sequence>MDGSLNEVVQRIKPANADDLNSILRDLSSNPAKLDLVLQSDAIHEQLVAGIDASTVDTFNSNASALAWVAINCKNLRSHALKIAEEKLPETPEMLDVYTKLMKTGDLDIQFNKELITKILRVLEYKGENHKKYHAIALLLLKLASKNSDCAQYIIDYVKTDQSSSSYTIIGSLYTEIPSLVSLIVEPSSPVPDEFIIMLSSLSNDKTNREQVVPKYLNSLPESKDIAHVVRAKMFAGTTDQNGDLSSAAKSLDELSRDFFETEKLSEVTLEGLICSSSLPSVRKRLCSSDLISSLCAFASERPDLLYPILSVLVQLVKYPMPDPLAKEEELRRKALGVSVFQYQAKQEEYSDPKRNQTVSLVLASAVLKTKFLSFVSTTFITPSTASQLSLLLMELAMHQTGKIRESLASQNAILIAAFLYTRLPHEDEAQKYAASAMAKILTSVPYQIATIEHKVPVDDILVPLSSQLMREDSKFETLDTFESLRALTNLCSWHVDSVNRRIYDLCKEKLDTLLKSSITAIQTATVEVYCNLSNDEEVARDFSTSLIDTLSMYLRAEEPCRLAAGGALGTYIDWPFAKAKMIEAPNCIPNLVKAIDSYASDENMMIRVLTCIKGLLDVPEGVTKLKSLDITSKLNLIKLDQLKPLVQSCLVSLA</sequence>
<evidence type="ECO:0000256" key="2">
    <source>
        <dbReference type="ARBA" id="ARBA00022490"/>
    </source>
</evidence>
<keyword evidence="2" id="KW-0963">Cytoplasm</keyword>
<dbReference type="PANTHER" id="PTHR45994">
    <property type="entry name" value="FI21225P1"/>
    <property type="match status" value="1"/>
</dbReference>
<dbReference type="InterPro" id="IPR016024">
    <property type="entry name" value="ARM-type_fold"/>
</dbReference>
<dbReference type="GO" id="GO:0051879">
    <property type="term" value="F:Hsp90 protein binding"/>
    <property type="evidence" value="ECO:0007669"/>
    <property type="project" value="TreeGrafter"/>
</dbReference>
<dbReference type="AlphaFoldDB" id="A0AAV5RN43"/>
<accession>A0AAV5RN43</accession>
<dbReference type="Gene3D" id="1.25.10.10">
    <property type="entry name" value="Leucine-rich Repeat Variant"/>
    <property type="match status" value="1"/>
</dbReference>
<gene>
    <name evidence="3" type="ORF">DASB73_039120</name>
</gene>
<protein>
    <submittedName>
        <fullName evidence="3">Uncharacterized protein</fullName>
    </submittedName>
</protein>
<dbReference type="GO" id="GO:0005737">
    <property type="term" value="C:cytoplasm"/>
    <property type="evidence" value="ECO:0007669"/>
    <property type="project" value="UniProtKB-SubCell"/>
</dbReference>
<evidence type="ECO:0000313" key="3">
    <source>
        <dbReference type="EMBL" id="GMM52949.1"/>
    </source>
</evidence>
<proteinExistence type="predicted"/>
<dbReference type="EMBL" id="BTGC01000008">
    <property type="protein sequence ID" value="GMM52949.1"/>
    <property type="molecule type" value="Genomic_DNA"/>
</dbReference>
<dbReference type="PANTHER" id="PTHR45994:SF1">
    <property type="entry name" value="FI21225P1"/>
    <property type="match status" value="1"/>
</dbReference>
<comment type="subcellular location">
    <subcellularLocation>
        <location evidence="1">Cytoplasm</location>
    </subcellularLocation>
</comment>
<organism evidence="3 4">
    <name type="scientific">Starmerella bacillaris</name>
    <name type="common">Yeast</name>
    <name type="synonym">Candida zemplinina</name>
    <dbReference type="NCBI Taxonomy" id="1247836"/>
    <lineage>
        <taxon>Eukaryota</taxon>
        <taxon>Fungi</taxon>
        <taxon>Dikarya</taxon>
        <taxon>Ascomycota</taxon>
        <taxon>Saccharomycotina</taxon>
        <taxon>Dipodascomycetes</taxon>
        <taxon>Dipodascales</taxon>
        <taxon>Trichomonascaceae</taxon>
        <taxon>Starmerella</taxon>
    </lineage>
</organism>